<accession>A0ABV0TFW1</accession>
<dbReference type="Proteomes" id="UP001482620">
    <property type="component" value="Unassembled WGS sequence"/>
</dbReference>
<keyword evidence="2" id="KW-1185">Reference proteome</keyword>
<sequence>MAIFVNVRHLICPHLLYYHSAWINQHTLYEMTQFINTTHTHTHTQVTHIWTGKQTETRPFLSAEVMYLYSHTGQQEVTNTHIDYSITSVITATAISVIVSLQ</sequence>
<name>A0ABV0TFW1_9TELE</name>
<gene>
    <name evidence="1" type="ORF">ILYODFUR_004186</name>
</gene>
<dbReference type="EMBL" id="JAHRIQ010034981">
    <property type="protein sequence ID" value="MEQ2231782.1"/>
    <property type="molecule type" value="Genomic_DNA"/>
</dbReference>
<organism evidence="1 2">
    <name type="scientific">Ilyodon furcidens</name>
    <name type="common">goldbreast splitfin</name>
    <dbReference type="NCBI Taxonomy" id="33524"/>
    <lineage>
        <taxon>Eukaryota</taxon>
        <taxon>Metazoa</taxon>
        <taxon>Chordata</taxon>
        <taxon>Craniata</taxon>
        <taxon>Vertebrata</taxon>
        <taxon>Euteleostomi</taxon>
        <taxon>Actinopterygii</taxon>
        <taxon>Neopterygii</taxon>
        <taxon>Teleostei</taxon>
        <taxon>Neoteleostei</taxon>
        <taxon>Acanthomorphata</taxon>
        <taxon>Ovalentaria</taxon>
        <taxon>Atherinomorphae</taxon>
        <taxon>Cyprinodontiformes</taxon>
        <taxon>Goodeidae</taxon>
        <taxon>Ilyodon</taxon>
    </lineage>
</organism>
<protein>
    <submittedName>
        <fullName evidence="1">Uncharacterized protein</fullName>
    </submittedName>
</protein>
<evidence type="ECO:0000313" key="1">
    <source>
        <dbReference type="EMBL" id="MEQ2231782.1"/>
    </source>
</evidence>
<proteinExistence type="predicted"/>
<comment type="caution">
    <text evidence="1">The sequence shown here is derived from an EMBL/GenBank/DDBJ whole genome shotgun (WGS) entry which is preliminary data.</text>
</comment>
<reference evidence="1 2" key="1">
    <citation type="submission" date="2021-06" db="EMBL/GenBank/DDBJ databases">
        <authorList>
            <person name="Palmer J.M."/>
        </authorList>
    </citation>
    <scope>NUCLEOTIDE SEQUENCE [LARGE SCALE GENOMIC DNA]</scope>
    <source>
        <strain evidence="2">if_2019</strain>
        <tissue evidence="1">Muscle</tissue>
    </source>
</reference>
<evidence type="ECO:0000313" key="2">
    <source>
        <dbReference type="Proteomes" id="UP001482620"/>
    </source>
</evidence>